<dbReference type="Proteomes" id="UP001146351">
    <property type="component" value="Unassembled WGS sequence"/>
</dbReference>
<reference evidence="2" key="2">
    <citation type="journal article" date="2023" name="IMA Fungus">
        <title>Comparative genomic study of the Penicillium genus elucidates a diverse pangenome and 15 lateral gene transfer events.</title>
        <authorList>
            <person name="Petersen C."/>
            <person name="Sorensen T."/>
            <person name="Nielsen M.R."/>
            <person name="Sondergaard T.E."/>
            <person name="Sorensen J.L."/>
            <person name="Fitzpatrick D.A."/>
            <person name="Frisvad J.C."/>
            <person name="Nielsen K.L."/>
        </authorList>
    </citation>
    <scope>NUCLEOTIDE SEQUENCE</scope>
    <source>
        <strain evidence="2">IBT 21917</strain>
    </source>
</reference>
<reference evidence="2" key="1">
    <citation type="submission" date="2022-11" db="EMBL/GenBank/DDBJ databases">
        <authorList>
            <person name="Petersen C."/>
        </authorList>
    </citation>
    <scope>NUCLEOTIDE SEQUENCE</scope>
    <source>
        <strain evidence="2">IBT 21917</strain>
    </source>
</reference>
<evidence type="ECO:0000313" key="2">
    <source>
        <dbReference type="EMBL" id="KAJ5173308.1"/>
    </source>
</evidence>
<organism evidence="2 3">
    <name type="scientific">Penicillium capsulatum</name>
    <dbReference type="NCBI Taxonomy" id="69766"/>
    <lineage>
        <taxon>Eukaryota</taxon>
        <taxon>Fungi</taxon>
        <taxon>Dikarya</taxon>
        <taxon>Ascomycota</taxon>
        <taxon>Pezizomycotina</taxon>
        <taxon>Eurotiomycetes</taxon>
        <taxon>Eurotiomycetidae</taxon>
        <taxon>Eurotiales</taxon>
        <taxon>Aspergillaceae</taxon>
        <taxon>Penicillium</taxon>
    </lineage>
</organism>
<protein>
    <recommendedName>
        <fullName evidence="4">Ankyrin repeat domain-containing protein</fullName>
    </recommendedName>
</protein>
<dbReference type="InterPro" id="IPR002110">
    <property type="entry name" value="Ankyrin_rpt"/>
</dbReference>
<accession>A0A9W9ICQ6</accession>
<name>A0A9W9ICQ6_9EURO</name>
<dbReference type="InterPro" id="IPR036770">
    <property type="entry name" value="Ankyrin_rpt-contain_sf"/>
</dbReference>
<evidence type="ECO:0000256" key="1">
    <source>
        <dbReference type="PROSITE-ProRule" id="PRU00023"/>
    </source>
</evidence>
<evidence type="ECO:0000313" key="3">
    <source>
        <dbReference type="Proteomes" id="UP001146351"/>
    </source>
</evidence>
<comment type="caution">
    <text evidence="2">The sequence shown here is derived from an EMBL/GenBank/DDBJ whole genome shotgun (WGS) entry which is preliminary data.</text>
</comment>
<dbReference type="OrthoDB" id="426293at2759"/>
<dbReference type="EMBL" id="JAPQKO010000003">
    <property type="protein sequence ID" value="KAJ5173308.1"/>
    <property type="molecule type" value="Genomic_DNA"/>
</dbReference>
<keyword evidence="1" id="KW-0040">ANK repeat</keyword>
<evidence type="ECO:0008006" key="4">
    <source>
        <dbReference type="Google" id="ProtNLM"/>
    </source>
</evidence>
<feature type="repeat" description="ANK" evidence="1">
    <location>
        <begin position="101"/>
        <end position="133"/>
    </location>
</feature>
<dbReference type="Gene3D" id="1.25.40.20">
    <property type="entry name" value="Ankyrin repeat-containing domain"/>
    <property type="match status" value="1"/>
</dbReference>
<proteinExistence type="predicted"/>
<gene>
    <name evidence="2" type="ORF">N7492_005901</name>
</gene>
<dbReference type="SUPFAM" id="SSF48403">
    <property type="entry name" value="Ankyrin repeat"/>
    <property type="match status" value="1"/>
</dbReference>
<dbReference type="PROSITE" id="PS50088">
    <property type="entry name" value="ANK_REPEAT"/>
    <property type="match status" value="1"/>
</dbReference>
<dbReference type="Pfam" id="PF00023">
    <property type="entry name" value="Ank"/>
    <property type="match status" value="1"/>
</dbReference>
<dbReference type="AlphaFoldDB" id="A0A9W9ICQ6"/>
<sequence>MENAINQDYQHRLAHAARHASVTEIDNLLDQVSPHLPTAEQILLQKSALAGNPNVFKHILQRNPQAIFTEDIRYYAVTGGVAIWQVLLDEKPECVNWDIGYHGDALGLAVSRKNAPLVRFLLNHGADIHRSNVVGLPVLEFAMGRNIDEDIIQLLIQRGGAEI</sequence>
<keyword evidence="3" id="KW-1185">Reference proteome</keyword>